<dbReference type="InterPro" id="IPR000159">
    <property type="entry name" value="RA_dom"/>
</dbReference>
<protein>
    <recommendedName>
        <fullName evidence="2">Ras-associating domain-containing protein</fullName>
    </recommendedName>
</protein>
<keyword evidence="1" id="KW-0175">Coiled coil</keyword>
<reference evidence="3 4" key="1">
    <citation type="submission" date="2020-04" db="EMBL/GenBank/DDBJ databases">
        <authorList>
            <person name="Laetsch R D."/>
            <person name="Stevens L."/>
            <person name="Kumar S."/>
            <person name="Blaxter L. M."/>
        </authorList>
    </citation>
    <scope>NUCLEOTIDE SEQUENCE [LARGE SCALE GENOMIC DNA]</scope>
</reference>
<dbReference type="OrthoDB" id="10051571at2759"/>
<dbReference type="PANTHER" id="PTHR15286">
    <property type="entry name" value="RAS-ASSOCIATING DOMAIN CONTAINING PROTEIN"/>
    <property type="match status" value="1"/>
</dbReference>
<dbReference type="AlphaFoldDB" id="A0A8S1EMX1"/>
<comment type="caution">
    <text evidence="3">The sequence shown here is derived from an EMBL/GenBank/DDBJ whole genome shotgun (WGS) entry which is preliminary data.</text>
</comment>
<organism evidence="3 4">
    <name type="scientific">Caenorhabditis bovis</name>
    <dbReference type="NCBI Taxonomy" id="2654633"/>
    <lineage>
        <taxon>Eukaryota</taxon>
        <taxon>Metazoa</taxon>
        <taxon>Ecdysozoa</taxon>
        <taxon>Nematoda</taxon>
        <taxon>Chromadorea</taxon>
        <taxon>Rhabditida</taxon>
        <taxon>Rhabditina</taxon>
        <taxon>Rhabditomorpha</taxon>
        <taxon>Rhabditoidea</taxon>
        <taxon>Rhabditidae</taxon>
        <taxon>Peloderinae</taxon>
        <taxon>Caenorhabditis</taxon>
    </lineage>
</organism>
<evidence type="ECO:0000313" key="3">
    <source>
        <dbReference type="EMBL" id="CAB3400868.1"/>
    </source>
</evidence>
<evidence type="ECO:0000259" key="2">
    <source>
        <dbReference type="PROSITE" id="PS50200"/>
    </source>
</evidence>
<dbReference type="PANTHER" id="PTHR15286:SF6">
    <property type="entry name" value="GH01133P"/>
    <property type="match status" value="1"/>
</dbReference>
<gene>
    <name evidence="3" type="ORF">CBOVIS_LOCUS3706</name>
</gene>
<evidence type="ECO:0000313" key="4">
    <source>
        <dbReference type="Proteomes" id="UP000494206"/>
    </source>
</evidence>
<feature type="domain" description="Ras-associating" evidence="2">
    <location>
        <begin position="1"/>
        <end position="82"/>
    </location>
</feature>
<name>A0A8S1EMX1_9PELO</name>
<accession>A0A8S1EMX1</accession>
<dbReference type="Proteomes" id="UP000494206">
    <property type="component" value="Unassembled WGS sequence"/>
</dbReference>
<dbReference type="GO" id="GO:0007165">
    <property type="term" value="P:signal transduction"/>
    <property type="evidence" value="ECO:0007669"/>
    <property type="project" value="InterPro"/>
</dbReference>
<dbReference type="InterPro" id="IPR033593">
    <property type="entry name" value="N-RASSF"/>
</dbReference>
<dbReference type="PROSITE" id="PS50200">
    <property type="entry name" value="RA"/>
    <property type="match status" value="1"/>
</dbReference>
<sequence length="236" mass="27652">MELKVIIDGYERSVSGVNENTTCSQIIYALANAISARGRFVIVEKYRNMERRLAPNDRPLETFRKWREHAANVTFQMLRVNSNDEICDYKFVMEQKNLQTLENQPRVEKFRNPELENHRDYMAYEEELQQLLVQQKNLRAILQPLIAANWPQKYQQEIKKSHKLRASLEATREALDKTKSDILKVQEKEKELMAMIENFKEDETKEELNVEEESILETSIDLNISSGSSSQPQLSV</sequence>
<evidence type="ECO:0000256" key="1">
    <source>
        <dbReference type="SAM" id="Coils"/>
    </source>
</evidence>
<dbReference type="SUPFAM" id="SSF54236">
    <property type="entry name" value="Ubiquitin-like"/>
    <property type="match status" value="1"/>
</dbReference>
<feature type="coiled-coil region" evidence="1">
    <location>
        <begin position="168"/>
        <end position="205"/>
    </location>
</feature>
<dbReference type="Gene3D" id="3.10.20.90">
    <property type="entry name" value="Phosphatidylinositol 3-kinase Catalytic Subunit, Chain A, domain 1"/>
    <property type="match status" value="1"/>
</dbReference>
<dbReference type="CDD" id="cd16123">
    <property type="entry name" value="RA_RASSF7_like"/>
    <property type="match status" value="1"/>
</dbReference>
<keyword evidence="4" id="KW-1185">Reference proteome</keyword>
<dbReference type="EMBL" id="CADEPM010000002">
    <property type="protein sequence ID" value="CAB3400868.1"/>
    <property type="molecule type" value="Genomic_DNA"/>
</dbReference>
<dbReference type="Pfam" id="PF00788">
    <property type="entry name" value="RA"/>
    <property type="match status" value="1"/>
</dbReference>
<dbReference type="InterPro" id="IPR029071">
    <property type="entry name" value="Ubiquitin-like_domsf"/>
</dbReference>
<proteinExistence type="predicted"/>